<gene>
    <name evidence="2" type="primary">insK_1</name>
    <name evidence="2" type="ORF">LMG29542_05768</name>
</gene>
<proteinExistence type="predicted"/>
<dbReference type="AlphaFoldDB" id="A0A6J5ENB3"/>
<dbReference type="InterPro" id="IPR025948">
    <property type="entry name" value="HTH-like_dom"/>
</dbReference>
<dbReference type="InterPro" id="IPR050900">
    <property type="entry name" value="Transposase_IS3/IS150/IS904"/>
</dbReference>
<reference evidence="2 3" key="1">
    <citation type="submission" date="2020-04" db="EMBL/GenBank/DDBJ databases">
        <authorList>
            <person name="De Canck E."/>
        </authorList>
    </citation>
    <scope>NUCLEOTIDE SEQUENCE [LARGE SCALE GENOMIC DNA]</scope>
    <source>
        <strain evidence="2 3">LMG 29542</strain>
    </source>
</reference>
<name>A0A6J5ENB3_9BURK</name>
<dbReference type="Proteomes" id="UP000494363">
    <property type="component" value="Unassembled WGS sequence"/>
</dbReference>
<evidence type="ECO:0000313" key="2">
    <source>
        <dbReference type="EMBL" id="CAB3768058.1"/>
    </source>
</evidence>
<dbReference type="PANTHER" id="PTHR46889:SF7">
    <property type="entry name" value="TRANSPOSASE FOR INSERTION SEQUENCE ELEMENT IS904"/>
    <property type="match status" value="1"/>
</dbReference>
<protein>
    <submittedName>
        <fullName evidence="2">Transposase InsK for insertion sequence element IS150</fullName>
    </submittedName>
</protein>
<dbReference type="PANTHER" id="PTHR46889">
    <property type="entry name" value="TRANSPOSASE INSF FOR INSERTION SEQUENCE IS3B-RELATED"/>
    <property type="match status" value="1"/>
</dbReference>
<dbReference type="EMBL" id="CADIKH010000035">
    <property type="protein sequence ID" value="CAB3768058.1"/>
    <property type="molecule type" value="Genomic_DNA"/>
</dbReference>
<keyword evidence="3" id="KW-1185">Reference proteome</keyword>
<evidence type="ECO:0000313" key="3">
    <source>
        <dbReference type="Proteomes" id="UP000494363"/>
    </source>
</evidence>
<organism evidence="2 3">
    <name type="scientific">Paraburkholderia humisilvae</name>
    <dbReference type="NCBI Taxonomy" id="627669"/>
    <lineage>
        <taxon>Bacteria</taxon>
        <taxon>Pseudomonadati</taxon>
        <taxon>Pseudomonadota</taxon>
        <taxon>Betaproteobacteria</taxon>
        <taxon>Burkholderiales</taxon>
        <taxon>Burkholderiaceae</taxon>
        <taxon>Paraburkholderia</taxon>
    </lineage>
</organism>
<dbReference type="Pfam" id="PF13276">
    <property type="entry name" value="HTH_21"/>
    <property type="match status" value="1"/>
</dbReference>
<accession>A0A6J5ENB3</accession>
<evidence type="ECO:0000259" key="1">
    <source>
        <dbReference type="Pfam" id="PF13276"/>
    </source>
</evidence>
<feature type="domain" description="HTH-like" evidence="1">
    <location>
        <begin position="39"/>
        <end position="90"/>
    </location>
</feature>
<sequence>MNGLRGQHPLAALLKVAGLARSTFYYQLRILEDGERHVELKEKISTIDEHHQGRYGYRRITATIRNAGQIVNHKTVQRLMGELQLKSLVRPSATGPGAVRSDASRRTC</sequence>